<keyword evidence="2" id="KW-0560">Oxidoreductase</keyword>
<feature type="transmembrane region" description="Helical" evidence="1">
    <location>
        <begin position="244"/>
        <end position="267"/>
    </location>
</feature>
<dbReference type="GO" id="GO:0009389">
    <property type="term" value="F:dimethyl sulfoxide reductase activity"/>
    <property type="evidence" value="ECO:0007669"/>
    <property type="project" value="TreeGrafter"/>
</dbReference>
<dbReference type="GO" id="GO:0005886">
    <property type="term" value="C:plasma membrane"/>
    <property type="evidence" value="ECO:0007669"/>
    <property type="project" value="TreeGrafter"/>
</dbReference>
<feature type="transmembrane region" description="Helical" evidence="1">
    <location>
        <begin position="181"/>
        <end position="200"/>
    </location>
</feature>
<dbReference type="EMBL" id="CP126975">
    <property type="protein sequence ID" value="WIM79295.1"/>
    <property type="molecule type" value="Genomic_DNA"/>
</dbReference>
<dbReference type="GO" id="GO:0009390">
    <property type="term" value="C:dimethyl sulfoxide reductase complex"/>
    <property type="evidence" value="ECO:0007669"/>
    <property type="project" value="TreeGrafter"/>
</dbReference>
<dbReference type="PANTHER" id="PTHR38095">
    <property type="entry name" value="ANAEROBIC DIMETHYL SULFOXIDE REDUCTASE CHAIN YNFH"/>
    <property type="match status" value="1"/>
</dbReference>
<sequence>MNAGLLELPLVFFTVLAQAAVGTLWVFAYVLWQKEAETEKSRIYKLMFLPLVLLGIGFIASILHLGTPIRAFNSLNRVGESMLSNEIASGALFFAIAGFYWLIAIIGKMPSGLSRIWLVVMVISGAVFMYMMNNVYHIDTVPTWNNAITSWQFYLTVVLMGTALGYALLHPIRPLCLLPLPWLFGLAMVASVAVVIYQSFTLASIHSAVQQAINLVPEYVWLNIIRLLCLVLANLLLCKSNHRAGLLFAVLLVFGGEVLGRIIFYGLHMTVGMAV</sequence>
<dbReference type="GO" id="GO:0019645">
    <property type="term" value="P:anaerobic electron transport chain"/>
    <property type="evidence" value="ECO:0007669"/>
    <property type="project" value="InterPro"/>
</dbReference>
<keyword evidence="1" id="KW-0812">Transmembrane</keyword>
<feature type="transmembrane region" description="Helical" evidence="1">
    <location>
        <begin position="87"/>
        <end position="106"/>
    </location>
</feature>
<dbReference type="EC" id="1.8.5.3" evidence="2"/>
<gene>
    <name evidence="2" type="ORF">QP018_11145</name>
</gene>
<feature type="transmembrane region" description="Helical" evidence="1">
    <location>
        <begin position="151"/>
        <end position="169"/>
    </location>
</feature>
<feature type="transmembrane region" description="Helical" evidence="1">
    <location>
        <begin position="12"/>
        <end position="32"/>
    </location>
</feature>
<dbReference type="InterPro" id="IPR007059">
    <property type="entry name" value="DmsC"/>
</dbReference>
<feature type="transmembrane region" description="Helical" evidence="1">
    <location>
        <begin position="220"/>
        <end position="237"/>
    </location>
</feature>
<feature type="transmembrane region" description="Helical" evidence="1">
    <location>
        <begin position="44"/>
        <end position="67"/>
    </location>
</feature>
<dbReference type="Proteomes" id="UP001226750">
    <property type="component" value="Chromosome"/>
</dbReference>
<dbReference type="Pfam" id="PF04976">
    <property type="entry name" value="DmsC"/>
    <property type="match status" value="1"/>
</dbReference>
<dbReference type="AlphaFoldDB" id="A0AAX3XCP6"/>
<proteinExistence type="predicted"/>
<name>A0AAX3XCP6_9PAST</name>
<evidence type="ECO:0000256" key="1">
    <source>
        <dbReference type="SAM" id="Phobius"/>
    </source>
</evidence>
<accession>A0AAX3XCP6</accession>
<dbReference type="PANTHER" id="PTHR38095:SF1">
    <property type="entry name" value="ANAEROBIC DIMETHYL SULFOXIDE REDUCTASE CHAIN YNFH"/>
    <property type="match status" value="1"/>
</dbReference>
<protein>
    <submittedName>
        <fullName evidence="2">Dimethyl sulfoxide reductase anchor subunit</fullName>
        <ecNumber evidence="2">1.8.5.3</ecNumber>
    </submittedName>
</protein>
<evidence type="ECO:0000313" key="2">
    <source>
        <dbReference type="EMBL" id="WIM79295.1"/>
    </source>
</evidence>
<organism evidence="2 3">
    <name type="scientific">Gallibacterium anatis</name>
    <dbReference type="NCBI Taxonomy" id="750"/>
    <lineage>
        <taxon>Bacteria</taxon>
        <taxon>Pseudomonadati</taxon>
        <taxon>Pseudomonadota</taxon>
        <taxon>Gammaproteobacteria</taxon>
        <taxon>Pasteurellales</taxon>
        <taxon>Pasteurellaceae</taxon>
        <taxon>Gallibacterium</taxon>
    </lineage>
</organism>
<keyword evidence="1" id="KW-1133">Transmembrane helix</keyword>
<keyword evidence="3" id="KW-1185">Reference proteome</keyword>
<reference evidence="2 3" key="1">
    <citation type="submission" date="2023-06" db="EMBL/GenBank/DDBJ databases">
        <title>Complete Genome Sequence of Gallibacterium anatis Strain BJF12, Isolated from a chicken with diarrhea.</title>
        <authorList>
            <person name="Guo F."/>
            <person name="Bu W."/>
            <person name="Xu F."/>
            <person name="Wen T."/>
        </authorList>
    </citation>
    <scope>NUCLEOTIDE SEQUENCE [LARGE SCALE GENOMIC DNA]</scope>
    <source>
        <strain evidence="2 3">BJF12</strain>
    </source>
</reference>
<evidence type="ECO:0000313" key="3">
    <source>
        <dbReference type="Proteomes" id="UP001226750"/>
    </source>
</evidence>
<keyword evidence="1" id="KW-0472">Membrane</keyword>
<feature type="transmembrane region" description="Helical" evidence="1">
    <location>
        <begin position="113"/>
        <end position="131"/>
    </location>
</feature>
<dbReference type="RefSeq" id="WP_039153431.1">
    <property type="nucleotide sequence ID" value="NZ_CP126975.1"/>
</dbReference>